<dbReference type="EMBL" id="JANIIK010000320">
    <property type="protein sequence ID" value="KAJ3583476.1"/>
    <property type="molecule type" value="Genomic_DNA"/>
</dbReference>
<reference evidence="2" key="1">
    <citation type="submission" date="2022-07" db="EMBL/GenBank/DDBJ databases">
        <title>Chromosome-level genome of Muraenolepis orangiensis.</title>
        <authorList>
            <person name="Kim J."/>
        </authorList>
    </citation>
    <scope>NUCLEOTIDE SEQUENCE</scope>
    <source>
        <strain evidence="2">KU_S4_2022</strain>
        <tissue evidence="2">Muscle</tissue>
    </source>
</reference>
<gene>
    <name evidence="2" type="ORF">NHX12_017241</name>
    <name evidence="1" type="ORF">NHX12_017247</name>
</gene>
<evidence type="ECO:0000313" key="2">
    <source>
        <dbReference type="EMBL" id="KAJ3583482.1"/>
    </source>
</evidence>
<name>A0A9Q0I1T1_9TELE</name>
<dbReference type="Proteomes" id="UP001148018">
    <property type="component" value="Unassembled WGS sequence"/>
</dbReference>
<dbReference type="AlphaFoldDB" id="A0A9Q0I1T1"/>
<comment type="caution">
    <text evidence="2">The sequence shown here is derived from an EMBL/GenBank/DDBJ whole genome shotgun (WGS) entry which is preliminary data.</text>
</comment>
<accession>A0A9Q0I1T1</accession>
<proteinExistence type="predicted"/>
<protein>
    <submittedName>
        <fullName evidence="2">Uncharacterized protein</fullName>
    </submittedName>
</protein>
<organism evidence="2 3">
    <name type="scientific">Muraenolepis orangiensis</name>
    <name type="common">Patagonian moray cod</name>
    <dbReference type="NCBI Taxonomy" id="630683"/>
    <lineage>
        <taxon>Eukaryota</taxon>
        <taxon>Metazoa</taxon>
        <taxon>Chordata</taxon>
        <taxon>Craniata</taxon>
        <taxon>Vertebrata</taxon>
        <taxon>Euteleostomi</taxon>
        <taxon>Actinopterygii</taxon>
        <taxon>Neopterygii</taxon>
        <taxon>Teleostei</taxon>
        <taxon>Neoteleostei</taxon>
        <taxon>Acanthomorphata</taxon>
        <taxon>Zeiogadaria</taxon>
        <taxon>Gadariae</taxon>
        <taxon>Gadiformes</taxon>
        <taxon>Muraenolepidoidei</taxon>
        <taxon>Muraenolepididae</taxon>
        <taxon>Muraenolepis</taxon>
    </lineage>
</organism>
<evidence type="ECO:0000313" key="1">
    <source>
        <dbReference type="EMBL" id="KAJ3583476.1"/>
    </source>
</evidence>
<keyword evidence="3" id="KW-1185">Reference proteome</keyword>
<evidence type="ECO:0000313" key="3">
    <source>
        <dbReference type="Proteomes" id="UP001148018"/>
    </source>
</evidence>
<dbReference type="EMBL" id="JANIIK010000319">
    <property type="protein sequence ID" value="KAJ3583482.1"/>
    <property type="molecule type" value="Genomic_DNA"/>
</dbReference>
<sequence length="112" mass="12148">MATVSFNPVQAASTMFLRVTAPPVVHSMLVSEKSQTTISDALLDSDQHPTLIAPVSAPERDDPPDLLIFDAISQTRKYVAPHVPVTQTILGTEVNGIVHNQMGTLTHFRKST</sequence>